<dbReference type="InterPro" id="IPR000994">
    <property type="entry name" value="Pept_M24"/>
</dbReference>
<dbReference type="PANTHER" id="PTHR46112:SF2">
    <property type="entry name" value="XAA-PRO AMINOPEPTIDASE P-RELATED"/>
    <property type="match status" value="1"/>
</dbReference>
<proteinExistence type="inferred from homology"/>
<protein>
    <submittedName>
        <fullName evidence="6">Peptidase M24</fullName>
    </submittedName>
</protein>
<dbReference type="PaxDb" id="572546-Arcpr_0179"/>
<dbReference type="RefSeq" id="WP_012939586.1">
    <property type="nucleotide sequence ID" value="NC_013741.1"/>
</dbReference>
<dbReference type="InterPro" id="IPR029149">
    <property type="entry name" value="Creatin/AminoP/Spt16_N"/>
</dbReference>
<dbReference type="OrthoDB" id="1346at2157"/>
<dbReference type="Pfam" id="PF01321">
    <property type="entry name" value="Creatinase_N"/>
    <property type="match status" value="1"/>
</dbReference>
<keyword evidence="2" id="KW-0378">Hydrolase</keyword>
<evidence type="ECO:0000256" key="1">
    <source>
        <dbReference type="ARBA" id="ARBA00022723"/>
    </source>
</evidence>
<dbReference type="SUPFAM" id="SSF53092">
    <property type="entry name" value="Creatinase/prolidase N-terminal domain"/>
    <property type="match status" value="1"/>
</dbReference>
<dbReference type="HOGENOM" id="CLU_017266_4_3_2"/>
<dbReference type="GeneID" id="8738828"/>
<dbReference type="GO" id="GO:0046872">
    <property type="term" value="F:metal ion binding"/>
    <property type="evidence" value="ECO:0007669"/>
    <property type="project" value="UniProtKB-KW"/>
</dbReference>
<dbReference type="GO" id="GO:0016787">
    <property type="term" value="F:hydrolase activity"/>
    <property type="evidence" value="ECO:0007669"/>
    <property type="project" value="UniProtKB-KW"/>
</dbReference>
<dbReference type="eggNOG" id="arCOG01000">
    <property type="taxonomic scope" value="Archaea"/>
</dbReference>
<comment type="similarity">
    <text evidence="3">Belongs to the peptidase M24B family.</text>
</comment>
<gene>
    <name evidence="6" type="ordered locus">Arcpr_0179</name>
</gene>
<dbReference type="InterPro" id="IPR000587">
    <property type="entry name" value="Creatinase_N"/>
</dbReference>
<reference evidence="6 7" key="1">
    <citation type="journal article" date="2010" name="Stand. Genomic Sci.">
        <title>Complete genome sequence of Archaeoglobus profundus type strain (AV18).</title>
        <authorList>
            <person name="von Jan M."/>
            <person name="Lapidus A."/>
            <person name="Del Rio T.G."/>
            <person name="Copeland A."/>
            <person name="Tice H."/>
            <person name="Cheng J.F."/>
            <person name="Lucas S."/>
            <person name="Chen F."/>
            <person name="Nolan M."/>
            <person name="Goodwin L."/>
            <person name="Han C."/>
            <person name="Pitluck S."/>
            <person name="Liolios K."/>
            <person name="Ivanova N."/>
            <person name="Mavromatis K."/>
            <person name="Ovchinnikova G."/>
            <person name="Chertkov O."/>
            <person name="Pati A."/>
            <person name="Chen A."/>
            <person name="Palaniappan K."/>
            <person name="Land M."/>
            <person name="Hauser L."/>
            <person name="Chang Y.J."/>
            <person name="Jeffries C.D."/>
            <person name="Saunders E."/>
            <person name="Brettin T."/>
            <person name="Detter J.C."/>
            <person name="Chain P."/>
            <person name="Eichinger K."/>
            <person name="Huber H."/>
            <person name="Spring S."/>
            <person name="Rohde M."/>
            <person name="Goker M."/>
            <person name="Wirth R."/>
            <person name="Woyke T."/>
            <person name="Bristow J."/>
            <person name="Eisen J.A."/>
            <person name="Markowitz V."/>
            <person name="Hugenholtz P."/>
            <person name="Kyrpides N.C."/>
            <person name="Klenk H.P."/>
        </authorList>
    </citation>
    <scope>NUCLEOTIDE SEQUENCE [LARGE SCALE GENOMIC DNA]</scope>
    <source>
        <strain evidence="7">DSM 5631 / JCM 9629 / NBRC 100127 / Av18</strain>
    </source>
</reference>
<evidence type="ECO:0000259" key="5">
    <source>
        <dbReference type="Pfam" id="PF01321"/>
    </source>
</evidence>
<dbReference type="Proteomes" id="UP000001901">
    <property type="component" value="Chromosome"/>
</dbReference>
<dbReference type="InterPro" id="IPR036005">
    <property type="entry name" value="Creatinase/aminopeptidase-like"/>
</dbReference>
<dbReference type="SUPFAM" id="SSF55920">
    <property type="entry name" value="Creatinase/aminopeptidase"/>
    <property type="match status" value="1"/>
</dbReference>
<organism evidence="6 7">
    <name type="scientific">Archaeoglobus profundus (strain DSM 5631 / JCM 9629 / NBRC 100127 / Av18)</name>
    <dbReference type="NCBI Taxonomy" id="572546"/>
    <lineage>
        <taxon>Archaea</taxon>
        <taxon>Methanobacteriati</taxon>
        <taxon>Methanobacteriota</taxon>
        <taxon>Archaeoglobi</taxon>
        <taxon>Archaeoglobales</taxon>
        <taxon>Archaeoglobaceae</taxon>
        <taxon>Archaeoglobus</taxon>
    </lineage>
</organism>
<dbReference type="KEGG" id="apo:Arcpr_0179"/>
<accession>D2RG25</accession>
<evidence type="ECO:0000259" key="4">
    <source>
        <dbReference type="Pfam" id="PF00557"/>
    </source>
</evidence>
<dbReference type="PANTHER" id="PTHR46112">
    <property type="entry name" value="AMINOPEPTIDASE"/>
    <property type="match status" value="1"/>
</dbReference>
<dbReference type="InterPro" id="IPR001131">
    <property type="entry name" value="Peptidase_M24B_aminopep-P_CS"/>
</dbReference>
<dbReference type="InterPro" id="IPR050659">
    <property type="entry name" value="Peptidase_M24B"/>
</dbReference>
<sequence length="360" mass="41228">MEFNDYDFFVQHADINLYYATKFKAIDLAFYIVGNDGTDLLLVPDMEKERAVRESRVKEIASFGDLGYHDLRKELKDSRKAQAEMLIRLLKTHKARRVGIPTDFPAYLAIPLSQAFEVKVVKSPFLKMRAVKTQKEIEYIGDTSKAIISAFEFALKLLRREKSCDRIRERIENYLYLKGYLASDTIISSGKLSAIPHASGGIVEDHVVMDIFPRSRKHYYYSDFTRTVIVNRNDKIEEMLNAVIEAQEKAISIIREGITAKDVHYTVCDVLESYGYKTLRQKANEGFIHSTGHGVGLEVHEEPRIFENETVLEAGMVFTVEPGLYYKDIGGVRVEDVVVVRKNGCEVLTEYPKRIYLNSI</sequence>
<dbReference type="Gene3D" id="3.40.350.10">
    <property type="entry name" value="Creatinase/prolidase N-terminal domain"/>
    <property type="match status" value="1"/>
</dbReference>
<dbReference type="AlphaFoldDB" id="D2RG25"/>
<dbReference type="EMBL" id="CP001857">
    <property type="protein sequence ID" value="ADB57250.1"/>
    <property type="molecule type" value="Genomic_DNA"/>
</dbReference>
<keyword evidence="1 3" id="KW-0479">Metal-binding</keyword>
<feature type="domain" description="Peptidase M24" evidence="4">
    <location>
        <begin position="149"/>
        <end position="341"/>
    </location>
</feature>
<dbReference type="PROSITE" id="PS00491">
    <property type="entry name" value="PROLINE_PEPTIDASE"/>
    <property type="match status" value="1"/>
</dbReference>
<dbReference type="STRING" id="572546.Arcpr_0179"/>
<evidence type="ECO:0000313" key="6">
    <source>
        <dbReference type="EMBL" id="ADB57250.1"/>
    </source>
</evidence>
<evidence type="ECO:0000256" key="2">
    <source>
        <dbReference type="ARBA" id="ARBA00022801"/>
    </source>
</evidence>
<dbReference type="Gene3D" id="3.90.230.10">
    <property type="entry name" value="Creatinase/methionine aminopeptidase superfamily"/>
    <property type="match status" value="1"/>
</dbReference>
<name>D2RG25_ARCPA</name>
<evidence type="ECO:0000256" key="3">
    <source>
        <dbReference type="RuleBase" id="RU000590"/>
    </source>
</evidence>
<keyword evidence="7" id="KW-1185">Reference proteome</keyword>
<evidence type="ECO:0000313" key="7">
    <source>
        <dbReference type="Proteomes" id="UP000001901"/>
    </source>
</evidence>
<dbReference type="Pfam" id="PF00557">
    <property type="entry name" value="Peptidase_M24"/>
    <property type="match status" value="1"/>
</dbReference>
<feature type="domain" description="Creatinase N-terminal" evidence="5">
    <location>
        <begin position="1"/>
        <end position="131"/>
    </location>
</feature>